<sequence>MTKCARCCLRNSIRVVNLMMLVLGAGIIVYSLWLEKKWDHGIAKFPHRSSPLTPWFIFVFLGVGIVVCLSTVGGHIIAHCISSSTLFLVSFLLIFNITRKNKRASEDCLRNLTIHHDIISILDLNLVYCCRLLPSFPRGDNAGRDFLQDGLGKDCTSHVIFIPVFFLQKISAYTGEENTYFEMVILINVKISRAITILILVAQSSVVILAAILLAAGAEPRTHFLEVDTSIFIQSFLVPTESPGFAEISGQACRRCGTSLSLGGGTARRSFLSRIKSLLGRRFQRAKHRILISLPPSFS</sequence>
<name>A0A6N2KZS0_SALVM</name>
<feature type="transmembrane region" description="Helical" evidence="1">
    <location>
        <begin position="194"/>
        <end position="216"/>
    </location>
</feature>
<reference evidence="2" key="1">
    <citation type="submission" date="2019-03" db="EMBL/GenBank/DDBJ databases">
        <authorList>
            <person name="Mank J."/>
            <person name="Almeida P."/>
        </authorList>
    </citation>
    <scope>NUCLEOTIDE SEQUENCE</scope>
    <source>
        <strain evidence="2">78183</strain>
    </source>
</reference>
<evidence type="ECO:0000313" key="2">
    <source>
        <dbReference type="EMBL" id="VFU34225.1"/>
    </source>
</evidence>
<feature type="transmembrane region" description="Helical" evidence="1">
    <location>
        <begin position="52"/>
        <end position="69"/>
    </location>
</feature>
<keyword evidence="1" id="KW-0812">Transmembrane</keyword>
<dbReference type="AlphaFoldDB" id="A0A6N2KZS0"/>
<protein>
    <submittedName>
        <fullName evidence="2">Uncharacterized protein</fullName>
    </submittedName>
</protein>
<dbReference type="EMBL" id="CAADRP010001001">
    <property type="protein sequence ID" value="VFU34225.1"/>
    <property type="molecule type" value="Genomic_DNA"/>
</dbReference>
<keyword evidence="1" id="KW-1133">Transmembrane helix</keyword>
<keyword evidence="1" id="KW-0472">Membrane</keyword>
<accession>A0A6N2KZS0</accession>
<feature type="transmembrane region" description="Helical" evidence="1">
    <location>
        <begin position="12"/>
        <end position="32"/>
    </location>
</feature>
<evidence type="ECO:0000256" key="1">
    <source>
        <dbReference type="SAM" id="Phobius"/>
    </source>
</evidence>
<gene>
    <name evidence="2" type="ORF">SVIM_LOCUS162847</name>
</gene>
<proteinExistence type="predicted"/>
<organism evidence="2">
    <name type="scientific">Salix viminalis</name>
    <name type="common">Common osier</name>
    <name type="synonym">Basket willow</name>
    <dbReference type="NCBI Taxonomy" id="40686"/>
    <lineage>
        <taxon>Eukaryota</taxon>
        <taxon>Viridiplantae</taxon>
        <taxon>Streptophyta</taxon>
        <taxon>Embryophyta</taxon>
        <taxon>Tracheophyta</taxon>
        <taxon>Spermatophyta</taxon>
        <taxon>Magnoliopsida</taxon>
        <taxon>eudicotyledons</taxon>
        <taxon>Gunneridae</taxon>
        <taxon>Pentapetalae</taxon>
        <taxon>rosids</taxon>
        <taxon>fabids</taxon>
        <taxon>Malpighiales</taxon>
        <taxon>Salicaceae</taxon>
        <taxon>Saliceae</taxon>
        <taxon>Salix</taxon>
    </lineage>
</organism>